<evidence type="ECO:0000256" key="2">
    <source>
        <dbReference type="ARBA" id="ARBA00022475"/>
    </source>
</evidence>
<dbReference type="RefSeq" id="WP_264748344.1">
    <property type="nucleotide sequence ID" value="NZ_JAPDHW010000001.1"/>
</dbReference>
<gene>
    <name evidence="11 12" type="primary">crcB</name>
    <name evidence="11" type="synonym">fluC</name>
    <name evidence="12" type="ORF">OMO38_00785</name>
</gene>
<keyword evidence="2 11" id="KW-1003">Cell membrane</keyword>
<keyword evidence="5 11" id="KW-1133">Transmembrane helix</keyword>
<feature type="binding site" evidence="11">
    <location>
        <position position="76"/>
    </location>
    <ligand>
        <name>Na(+)</name>
        <dbReference type="ChEBI" id="CHEBI:29101"/>
        <note>structural</note>
    </ligand>
</feature>
<evidence type="ECO:0000313" key="12">
    <source>
        <dbReference type="EMBL" id="MCW3167048.1"/>
    </source>
</evidence>
<comment type="caution">
    <text evidence="12">The sequence shown here is derived from an EMBL/GenBank/DDBJ whole genome shotgun (WGS) entry which is preliminary data.</text>
</comment>
<comment type="catalytic activity">
    <reaction evidence="10">
        <text>fluoride(in) = fluoride(out)</text>
        <dbReference type="Rhea" id="RHEA:76159"/>
        <dbReference type="ChEBI" id="CHEBI:17051"/>
    </reaction>
    <physiologicalReaction direction="left-to-right" evidence="10">
        <dbReference type="Rhea" id="RHEA:76160"/>
    </physiologicalReaction>
</comment>
<evidence type="ECO:0000256" key="4">
    <source>
        <dbReference type="ARBA" id="ARBA00022692"/>
    </source>
</evidence>
<dbReference type="InterPro" id="IPR003691">
    <property type="entry name" value="FluC"/>
</dbReference>
<keyword evidence="4 11" id="KW-0812">Transmembrane</keyword>
<dbReference type="HAMAP" id="MF_00454">
    <property type="entry name" value="FluC"/>
    <property type="match status" value="1"/>
</dbReference>
<dbReference type="Proteomes" id="UP001163731">
    <property type="component" value="Unassembled WGS sequence"/>
</dbReference>
<feature type="transmembrane region" description="Helical" evidence="11">
    <location>
        <begin position="34"/>
        <end position="55"/>
    </location>
</feature>
<keyword evidence="11" id="KW-0813">Transport</keyword>
<evidence type="ECO:0000256" key="8">
    <source>
        <dbReference type="ARBA" id="ARBA00023303"/>
    </source>
</evidence>
<dbReference type="Pfam" id="PF02537">
    <property type="entry name" value="CRCB"/>
    <property type="match status" value="1"/>
</dbReference>
<sequence>MRNILFIFLGGGVGSVARYLMSYFTQKLWTVNSFPMGTFLVNIVGCLIIGFLTSYFVKVDSYLKYLLITGFCGGFTTFSTFSVENYSLWQNQDYFTLILYVILSVVVGFGAVVLGMKLQTIN</sequence>
<organism evidence="12 13">
    <name type="scientific">Chryseobacterium kimseyorum</name>
    <dbReference type="NCBI Taxonomy" id="2984028"/>
    <lineage>
        <taxon>Bacteria</taxon>
        <taxon>Pseudomonadati</taxon>
        <taxon>Bacteroidota</taxon>
        <taxon>Flavobacteriia</taxon>
        <taxon>Flavobacteriales</taxon>
        <taxon>Weeksellaceae</taxon>
        <taxon>Chryseobacterium group</taxon>
        <taxon>Chryseobacterium</taxon>
    </lineage>
</organism>
<feature type="binding site" evidence="11">
    <location>
        <position position="73"/>
    </location>
    <ligand>
        <name>Na(+)</name>
        <dbReference type="ChEBI" id="CHEBI:29101"/>
        <note>structural</note>
    </ligand>
</feature>
<evidence type="ECO:0000256" key="7">
    <source>
        <dbReference type="ARBA" id="ARBA00023136"/>
    </source>
</evidence>
<evidence type="ECO:0000256" key="5">
    <source>
        <dbReference type="ARBA" id="ARBA00022989"/>
    </source>
</evidence>
<dbReference type="PANTHER" id="PTHR28259:SF1">
    <property type="entry name" value="FLUORIDE EXPORT PROTEIN 1-RELATED"/>
    <property type="match status" value="1"/>
</dbReference>
<feature type="transmembrane region" description="Helical" evidence="11">
    <location>
        <begin position="62"/>
        <end position="82"/>
    </location>
</feature>
<name>A0ABT3HTQ8_9FLAO</name>
<dbReference type="EMBL" id="JAPDHW010000001">
    <property type="protein sequence ID" value="MCW3167048.1"/>
    <property type="molecule type" value="Genomic_DNA"/>
</dbReference>
<evidence type="ECO:0000256" key="1">
    <source>
        <dbReference type="ARBA" id="ARBA00004651"/>
    </source>
</evidence>
<dbReference type="NCBIfam" id="TIGR00494">
    <property type="entry name" value="crcB"/>
    <property type="match status" value="1"/>
</dbReference>
<keyword evidence="3" id="KW-0997">Cell inner membrane</keyword>
<comment type="subcellular location">
    <subcellularLocation>
        <location evidence="1 11">Cell membrane</location>
        <topology evidence="1 11">Multi-pass membrane protein</topology>
    </subcellularLocation>
</comment>
<evidence type="ECO:0000313" key="13">
    <source>
        <dbReference type="Proteomes" id="UP001163731"/>
    </source>
</evidence>
<protein>
    <recommendedName>
        <fullName evidence="11">Fluoride-specific ion channel FluC</fullName>
    </recommendedName>
</protein>
<keyword evidence="8 11" id="KW-0407">Ion channel</keyword>
<comment type="similarity">
    <text evidence="9 11">Belongs to the fluoride channel Fluc/FEX (TC 1.A.43) family.</text>
</comment>
<comment type="function">
    <text evidence="11">Fluoride-specific ion channel. Important for reducing fluoride concentration in the cell, thus reducing its toxicity.</text>
</comment>
<evidence type="ECO:0000256" key="11">
    <source>
        <dbReference type="HAMAP-Rule" id="MF_00454"/>
    </source>
</evidence>
<keyword evidence="11" id="KW-0479">Metal-binding</keyword>
<keyword evidence="6 11" id="KW-0406">Ion transport</keyword>
<evidence type="ECO:0000256" key="9">
    <source>
        <dbReference type="ARBA" id="ARBA00035120"/>
    </source>
</evidence>
<keyword evidence="11" id="KW-0915">Sodium</keyword>
<dbReference type="PANTHER" id="PTHR28259">
    <property type="entry name" value="FLUORIDE EXPORT PROTEIN 1-RELATED"/>
    <property type="match status" value="1"/>
</dbReference>
<proteinExistence type="inferred from homology"/>
<evidence type="ECO:0000256" key="10">
    <source>
        <dbReference type="ARBA" id="ARBA00035585"/>
    </source>
</evidence>
<keyword evidence="13" id="KW-1185">Reference proteome</keyword>
<reference evidence="12" key="1">
    <citation type="submission" date="2022-10" db="EMBL/GenBank/DDBJ databases">
        <title>Chryseobacterium babae sp. nov. isolated from the gut of the beetle Oryctes rhinoceros, and Chryseobacterium kimseyorum sp. nov., isolated from a stick insect rearing cage.</title>
        <authorList>
            <person name="Shelomi M."/>
            <person name="Han C.-J."/>
            <person name="Chen W.-M."/>
            <person name="Chen H.-K."/>
            <person name="Liaw S.-J."/>
            <person name="Muhle E."/>
            <person name="Clermont D."/>
        </authorList>
    </citation>
    <scope>NUCLEOTIDE SEQUENCE</scope>
    <source>
        <strain evidence="12">09-1422</strain>
    </source>
</reference>
<comment type="activity regulation">
    <text evidence="11">Na(+) is not transported, but it plays an essential structural role and its presence is essential for fluoride channel function.</text>
</comment>
<evidence type="ECO:0000256" key="6">
    <source>
        <dbReference type="ARBA" id="ARBA00023065"/>
    </source>
</evidence>
<evidence type="ECO:0000256" key="3">
    <source>
        <dbReference type="ARBA" id="ARBA00022519"/>
    </source>
</evidence>
<keyword evidence="7 11" id="KW-0472">Membrane</keyword>
<accession>A0ABT3HTQ8</accession>
<feature type="transmembrane region" description="Helical" evidence="11">
    <location>
        <begin position="94"/>
        <end position="116"/>
    </location>
</feature>